<dbReference type="RefSeq" id="WP_132768492.1">
    <property type="nucleotide sequence ID" value="NZ_SMAB01000007.1"/>
</dbReference>
<sequence>MLSFFQFPNKFEQYVAELEKKIEPRKKEIEEIVEYNQAKVLKAFQQHHVTDFHLQSSTGYGYDDLGRETLDQIYADVFETEAGIVRPHIVSGTHALAIGLFGLLRPGDELMYITGSPYDTLEEVIGIHGEGMGSLKEWGIQYQSIPLNQDGTVNYQEIKKRINEKTKVIAIQRSRGYSWRPSFGIDEIKEMIQFVKGLKPDVITFIDNCYGEFTDKHEPTAVGADVVVGSLIKNPGGGIAKTGGYIVGKEKYIKQISYRLSAPGIGSKVGSMYGHMIDFYQGFFLAPHMVGEALKGGIFASALLEGLGFITNPHWTEKRNDIIQAIQFDNAKSLIAFLQGIQKGSPIDSHVVPEPSKIPGYQDPVIMAAGTFVQGASLELSGDAPIREPYIAYIQGGLTYQHMKWGLFTAIQKMIDQGILSMDFLKKIM</sequence>
<evidence type="ECO:0000313" key="1">
    <source>
        <dbReference type="EMBL" id="TCS83045.1"/>
    </source>
</evidence>
<organism evidence="1 2">
    <name type="scientific">Tepidibacillus fermentans</name>
    <dbReference type="NCBI Taxonomy" id="1281767"/>
    <lineage>
        <taxon>Bacteria</taxon>
        <taxon>Bacillati</taxon>
        <taxon>Bacillota</taxon>
        <taxon>Bacilli</taxon>
        <taxon>Bacillales</taxon>
        <taxon>Bacillaceae</taxon>
        <taxon>Tepidibacillus</taxon>
    </lineage>
</organism>
<dbReference type="Gene3D" id="3.40.640.10">
    <property type="entry name" value="Type I PLP-dependent aspartate aminotransferase-like (Major domain)"/>
    <property type="match status" value="1"/>
</dbReference>
<keyword evidence="2" id="KW-1185">Reference proteome</keyword>
<accession>A0A4R3KHU0</accession>
<dbReference type="Pfam" id="PF06838">
    <property type="entry name" value="Met_gamma_lyase"/>
    <property type="match status" value="1"/>
</dbReference>
<keyword evidence="1" id="KW-0456">Lyase</keyword>
<proteinExistence type="predicted"/>
<dbReference type="PANTHER" id="PTHR46658:SF1">
    <property type="entry name" value="CYS OR MET METABOLISM PYRIDOXAL-PHOSPHATE-DEPENDENT ENZYME"/>
    <property type="match status" value="1"/>
</dbReference>
<dbReference type="Proteomes" id="UP000295788">
    <property type="component" value="Unassembled WGS sequence"/>
</dbReference>
<dbReference type="GO" id="GO:0016829">
    <property type="term" value="F:lyase activity"/>
    <property type="evidence" value="ECO:0007669"/>
    <property type="project" value="UniProtKB-KW"/>
</dbReference>
<dbReference type="InterPro" id="IPR015421">
    <property type="entry name" value="PyrdxlP-dep_Trfase_major"/>
</dbReference>
<comment type="caution">
    <text evidence="1">The sequence shown here is derived from an EMBL/GenBank/DDBJ whole genome shotgun (WGS) entry which is preliminary data.</text>
</comment>
<dbReference type="PANTHER" id="PTHR46658">
    <property type="entry name" value="CYS OR MET METABOLISM PYRIDOXAL-PHOSPHATE-DEPENDENT ENZYME"/>
    <property type="match status" value="1"/>
</dbReference>
<dbReference type="EMBL" id="SMAB01000007">
    <property type="protein sequence ID" value="TCS83045.1"/>
    <property type="molecule type" value="Genomic_DNA"/>
</dbReference>
<dbReference type="OrthoDB" id="9764766at2"/>
<dbReference type="AlphaFoldDB" id="A0A4R3KHU0"/>
<dbReference type="Gene3D" id="3.90.1150.60">
    <property type="entry name" value="Methioning gamme-lyase, C-terminal domain"/>
    <property type="match status" value="1"/>
</dbReference>
<gene>
    <name evidence="1" type="ORF">EDD72_107129</name>
</gene>
<dbReference type="InterPro" id="IPR015424">
    <property type="entry name" value="PyrdxlP-dep_Trfase"/>
</dbReference>
<dbReference type="InterPro" id="IPR009651">
    <property type="entry name" value="Met_g_lyase_put"/>
</dbReference>
<dbReference type="SUPFAM" id="SSF53383">
    <property type="entry name" value="PLP-dependent transferases"/>
    <property type="match status" value="1"/>
</dbReference>
<reference evidence="1 2" key="1">
    <citation type="submission" date="2019-03" db="EMBL/GenBank/DDBJ databases">
        <title>Genomic Encyclopedia of Type Strains, Phase IV (KMG-IV): sequencing the most valuable type-strain genomes for metagenomic binning, comparative biology and taxonomic classification.</title>
        <authorList>
            <person name="Goeker M."/>
        </authorList>
    </citation>
    <scope>NUCLEOTIDE SEQUENCE [LARGE SCALE GENOMIC DNA]</scope>
    <source>
        <strain evidence="1 2">DSM 23802</strain>
    </source>
</reference>
<evidence type="ECO:0000313" key="2">
    <source>
        <dbReference type="Proteomes" id="UP000295788"/>
    </source>
</evidence>
<name>A0A4R3KHU0_9BACI</name>
<protein>
    <submittedName>
        <fullName evidence="1">Cystathionine beta-lyase family protein involved in aluminum resistance</fullName>
    </submittedName>
</protein>